<reference evidence="2 3" key="1">
    <citation type="journal article" date="2015" name="Nat. Commun.">
        <title>Outbred genome sequencing and CRISPR/Cas9 gene editing in butterflies.</title>
        <authorList>
            <person name="Li X."/>
            <person name="Fan D."/>
            <person name="Zhang W."/>
            <person name="Liu G."/>
            <person name="Zhang L."/>
            <person name="Zhao L."/>
            <person name="Fang X."/>
            <person name="Chen L."/>
            <person name="Dong Y."/>
            <person name="Chen Y."/>
            <person name="Ding Y."/>
            <person name="Zhao R."/>
            <person name="Feng M."/>
            <person name="Zhu Y."/>
            <person name="Feng Y."/>
            <person name="Jiang X."/>
            <person name="Zhu D."/>
            <person name="Xiang H."/>
            <person name="Feng X."/>
            <person name="Li S."/>
            <person name="Wang J."/>
            <person name="Zhang G."/>
            <person name="Kronforst M.R."/>
            <person name="Wang W."/>
        </authorList>
    </citation>
    <scope>NUCLEOTIDE SEQUENCE [LARGE SCALE GENOMIC DNA]</scope>
    <source>
        <strain evidence="2">Ya'a_city_454_Pm</strain>
        <tissue evidence="2">Whole body</tissue>
    </source>
</reference>
<protein>
    <submittedName>
        <fullName evidence="2">Uncharacterized protein</fullName>
    </submittedName>
</protein>
<evidence type="ECO:0000313" key="2">
    <source>
        <dbReference type="EMBL" id="KPJ15211.1"/>
    </source>
</evidence>
<dbReference type="EMBL" id="KQ460397">
    <property type="protein sequence ID" value="KPJ15211.1"/>
    <property type="molecule type" value="Genomic_DNA"/>
</dbReference>
<sequence>MYPRDIIRGNFTLSTRSEVIARWESPHVDTILVVRHSAPVRTKRECIAEREVACPPPQPRRAAHRPPTRPLAPPTRPLAHTQARTSLYALTNTNQRNIR</sequence>
<organism evidence="2 3">
    <name type="scientific">Papilio machaon</name>
    <name type="common">Old World swallowtail butterfly</name>
    <dbReference type="NCBI Taxonomy" id="76193"/>
    <lineage>
        <taxon>Eukaryota</taxon>
        <taxon>Metazoa</taxon>
        <taxon>Ecdysozoa</taxon>
        <taxon>Arthropoda</taxon>
        <taxon>Hexapoda</taxon>
        <taxon>Insecta</taxon>
        <taxon>Pterygota</taxon>
        <taxon>Neoptera</taxon>
        <taxon>Endopterygota</taxon>
        <taxon>Lepidoptera</taxon>
        <taxon>Glossata</taxon>
        <taxon>Ditrysia</taxon>
        <taxon>Papilionoidea</taxon>
        <taxon>Papilionidae</taxon>
        <taxon>Papilioninae</taxon>
        <taxon>Papilio</taxon>
    </lineage>
</organism>
<dbReference type="InParanoid" id="A0A194RH03"/>
<keyword evidence="3" id="KW-1185">Reference proteome</keyword>
<accession>A0A194RH03</accession>
<name>A0A194RH03_PAPMA</name>
<dbReference type="Proteomes" id="UP000053240">
    <property type="component" value="Unassembled WGS sequence"/>
</dbReference>
<feature type="compositionally biased region" description="Polar residues" evidence="1">
    <location>
        <begin position="82"/>
        <end position="99"/>
    </location>
</feature>
<feature type="region of interest" description="Disordered" evidence="1">
    <location>
        <begin position="55"/>
        <end position="99"/>
    </location>
</feature>
<evidence type="ECO:0000256" key="1">
    <source>
        <dbReference type="SAM" id="MobiDB-lite"/>
    </source>
</evidence>
<dbReference type="AlphaFoldDB" id="A0A194RH03"/>
<gene>
    <name evidence="2" type="ORF">RR48_09238</name>
</gene>
<proteinExistence type="predicted"/>
<evidence type="ECO:0000313" key="3">
    <source>
        <dbReference type="Proteomes" id="UP000053240"/>
    </source>
</evidence>